<dbReference type="EMBL" id="CAWUHB010000062">
    <property type="protein sequence ID" value="CAK7232078.1"/>
    <property type="molecule type" value="Genomic_DNA"/>
</dbReference>
<feature type="region of interest" description="Disordered" evidence="1">
    <location>
        <begin position="334"/>
        <end position="359"/>
    </location>
</feature>
<feature type="region of interest" description="Disordered" evidence="1">
    <location>
        <begin position="286"/>
        <end position="314"/>
    </location>
</feature>
<comment type="caution">
    <text evidence="2">The sequence shown here is derived from an EMBL/GenBank/DDBJ whole genome shotgun (WGS) entry which is preliminary data.</text>
</comment>
<evidence type="ECO:0000256" key="1">
    <source>
        <dbReference type="SAM" id="MobiDB-lite"/>
    </source>
</evidence>
<feature type="compositionally biased region" description="Gly residues" evidence="1">
    <location>
        <begin position="218"/>
        <end position="234"/>
    </location>
</feature>
<organism evidence="2 3">
    <name type="scientific">Sporothrix curviconia</name>
    <dbReference type="NCBI Taxonomy" id="1260050"/>
    <lineage>
        <taxon>Eukaryota</taxon>
        <taxon>Fungi</taxon>
        <taxon>Dikarya</taxon>
        <taxon>Ascomycota</taxon>
        <taxon>Pezizomycotina</taxon>
        <taxon>Sordariomycetes</taxon>
        <taxon>Sordariomycetidae</taxon>
        <taxon>Ophiostomatales</taxon>
        <taxon>Ophiostomataceae</taxon>
        <taxon>Sporothrix</taxon>
    </lineage>
</organism>
<feature type="region of interest" description="Disordered" evidence="1">
    <location>
        <begin position="212"/>
        <end position="237"/>
    </location>
</feature>
<reference evidence="2 3" key="1">
    <citation type="submission" date="2024-01" db="EMBL/GenBank/DDBJ databases">
        <authorList>
            <person name="Allen C."/>
            <person name="Tagirdzhanova G."/>
        </authorList>
    </citation>
    <scope>NUCLEOTIDE SEQUENCE [LARGE SCALE GENOMIC DNA]</scope>
</reference>
<sequence>MPRQERAEPDVIDLTEEPDSPVLLSHSIPHAASFRTAARSAARSARQSVGPSSSRQQQSSSAVIDLTGDDDGVDIGSDSFARRMERQRRHDAFTRHLVNEMRDQQRQPESMSASRSIFSAFSIGNIAHLTSLALGAATGSGSGSSGNNNSNNTNSSNNNGEHSSGRRGQSAHRQNRNYARAHNHRMQQAQHVADRHYLGLAEAQFAMALSRNRRRGGGGDGGGGGGGGGGGYGSGHMFDDFDELQMLQAAGLDPLGENAPHLDYQQNGGFVFTGFAPAEVWRSAGNGNGSGGGLGGPGGAQYEAPGTPLPGYTRETGEDLVAICASCDRELAYDPDEGEGDGTGADGQPPAKRTRKSAKETAQHHFWAVRNCGHVYCRACYENRRNGIKKDTGSSRVQHGSGSSGGGGSGSSAAPSVMFQVDGKVIYCAAEGCQSDVTAKNKWQGLFV</sequence>
<dbReference type="PANTHER" id="PTHR28042:SF1">
    <property type="entry name" value="E3 UBIQUITIN-PROTEIN LIGASE COMPLEX SLX5-SLX8 SUBUNIT SLX5"/>
    <property type="match status" value="1"/>
</dbReference>
<feature type="compositionally biased region" description="Acidic residues" evidence="1">
    <location>
        <begin position="10"/>
        <end position="19"/>
    </location>
</feature>
<evidence type="ECO:0000313" key="2">
    <source>
        <dbReference type="EMBL" id="CAK7232078.1"/>
    </source>
</evidence>
<accession>A0ABP0CIZ8</accession>
<evidence type="ECO:0008006" key="4">
    <source>
        <dbReference type="Google" id="ProtNLM"/>
    </source>
</evidence>
<feature type="region of interest" description="Disordered" evidence="1">
    <location>
        <begin position="388"/>
        <end position="413"/>
    </location>
</feature>
<dbReference type="PANTHER" id="PTHR28042">
    <property type="entry name" value="E3 UBIQUITIN-PROTEIN LIGASE COMPLEX SLX5-SLX8 SUBUNIT SLX5"/>
    <property type="match status" value="1"/>
</dbReference>
<feature type="compositionally biased region" description="Low complexity" evidence="1">
    <location>
        <begin position="145"/>
        <end position="160"/>
    </location>
</feature>
<feature type="region of interest" description="Disordered" evidence="1">
    <location>
        <begin position="138"/>
        <end position="175"/>
    </location>
</feature>
<feature type="compositionally biased region" description="Low complexity" evidence="1">
    <location>
        <begin position="31"/>
        <end position="61"/>
    </location>
</feature>
<feature type="region of interest" description="Disordered" evidence="1">
    <location>
        <begin position="1"/>
        <end position="77"/>
    </location>
</feature>
<dbReference type="Proteomes" id="UP001642405">
    <property type="component" value="Unassembled WGS sequence"/>
</dbReference>
<feature type="compositionally biased region" description="Gly residues" evidence="1">
    <location>
        <begin position="286"/>
        <end position="299"/>
    </location>
</feature>
<protein>
    <recommendedName>
        <fullName evidence="4">Cell cycle control protein</fullName>
    </recommendedName>
</protein>
<name>A0ABP0CIZ8_9PEZI</name>
<dbReference type="InterPro" id="IPR038886">
    <property type="entry name" value="E3_SLX5/Rfp1"/>
</dbReference>
<gene>
    <name evidence="2" type="ORF">SCUCBS95973_008140</name>
</gene>
<proteinExistence type="predicted"/>
<keyword evidence="3" id="KW-1185">Reference proteome</keyword>
<evidence type="ECO:0000313" key="3">
    <source>
        <dbReference type="Proteomes" id="UP001642405"/>
    </source>
</evidence>